<evidence type="ECO:0000259" key="11">
    <source>
        <dbReference type="SMART" id="SM00387"/>
    </source>
</evidence>
<comment type="caution">
    <text evidence="12">The sequence shown here is derived from an EMBL/GenBank/DDBJ whole genome shotgun (WGS) entry which is preliminary data.</text>
</comment>
<keyword evidence="10" id="KW-1133">Transmembrane helix</keyword>
<feature type="region of interest" description="Disordered" evidence="9">
    <location>
        <begin position="347"/>
        <end position="366"/>
    </location>
</feature>
<keyword evidence="4" id="KW-0808">Transferase</keyword>
<evidence type="ECO:0000256" key="2">
    <source>
        <dbReference type="ARBA" id="ARBA00012438"/>
    </source>
</evidence>
<reference evidence="12 13" key="1">
    <citation type="submission" date="2019-12" db="EMBL/GenBank/DDBJ databases">
        <title>Auraticoccus cholistani sp. nov., an actinomycete isolated from soil of Cholistan desert.</title>
        <authorList>
            <person name="Cheema M.T."/>
        </authorList>
    </citation>
    <scope>NUCLEOTIDE SEQUENCE [LARGE SCALE GENOMIC DNA]</scope>
    <source>
        <strain evidence="12 13">F435</strain>
    </source>
</reference>
<proteinExistence type="predicted"/>
<keyword evidence="5" id="KW-0547">Nucleotide-binding</keyword>
<dbReference type="CDD" id="cd16917">
    <property type="entry name" value="HATPase_UhpB-NarQ-NarX-like"/>
    <property type="match status" value="1"/>
</dbReference>
<dbReference type="GO" id="GO:0005524">
    <property type="term" value="F:ATP binding"/>
    <property type="evidence" value="ECO:0007669"/>
    <property type="project" value="UniProtKB-KW"/>
</dbReference>
<feature type="transmembrane region" description="Helical" evidence="10">
    <location>
        <begin position="80"/>
        <end position="99"/>
    </location>
</feature>
<evidence type="ECO:0000256" key="4">
    <source>
        <dbReference type="ARBA" id="ARBA00022679"/>
    </source>
</evidence>
<sequence>MLELRQFHPLLPPREPAPENAWSRDLLITLVAFVLCFAIGAADGLGTGLVAALITLPLVVRRHHPMLMLYGCALAALPQLLLPNIQFSVVVVPFVVYNVARWVEPSASARLSVVIGLLGSVLGPLAWTAGYGVLSQGPDLALYCISCMTTVLIAYVIGRRRHEAIRSTQERRVAEETTLRMQLAATEQRARAAEVNERNRIARELHDIVAHSLSVIVVQAEGGRALAAKRPELAADVLDTIAETSRESLVEMRRIVGVLRNGPDGGPTDWKPAPGLADIADLVSRTTDRARLEVRGALPAVGQTLGLTVYRVVQEALTNMLKHGGPDARAQVVLDCTQPGVVHVSVVDDGRGSATGSDGQGNGLRGMNERVQLVGGRLLARPRPSGGFEVRASFPTGAPRPPAPQRSPARTTELGTPPRPEWAAPARPAPPVPRPPISAGERAPGWPAGADRPPAVRPPAPAALPSSTARPQPPPRPTPPRPTPARPRPTPDEEPTVSLDTQPTVRLDLDSQPTQVLPTVRDDPRPDQRGRP</sequence>
<feature type="compositionally biased region" description="Pro residues" evidence="9">
    <location>
        <begin position="427"/>
        <end position="436"/>
    </location>
</feature>
<dbReference type="InterPro" id="IPR036890">
    <property type="entry name" value="HATPase_C_sf"/>
</dbReference>
<gene>
    <name evidence="12" type="ORF">GC722_00975</name>
</gene>
<dbReference type="Pfam" id="PF23539">
    <property type="entry name" value="DUF7134"/>
    <property type="match status" value="1"/>
</dbReference>
<evidence type="ECO:0000256" key="5">
    <source>
        <dbReference type="ARBA" id="ARBA00022741"/>
    </source>
</evidence>
<feature type="transmembrane region" description="Helical" evidence="10">
    <location>
        <begin position="27"/>
        <end position="60"/>
    </location>
</feature>
<feature type="transmembrane region" description="Helical" evidence="10">
    <location>
        <begin position="111"/>
        <end position="134"/>
    </location>
</feature>
<comment type="catalytic activity">
    <reaction evidence="1">
        <text>ATP + protein L-histidine = ADP + protein N-phospho-L-histidine.</text>
        <dbReference type="EC" id="2.7.13.3"/>
    </reaction>
</comment>
<feature type="domain" description="Histidine kinase/HSP90-like ATPase" evidence="11">
    <location>
        <begin position="304"/>
        <end position="398"/>
    </location>
</feature>
<dbReference type="InterPro" id="IPR011712">
    <property type="entry name" value="Sig_transdc_His_kin_sub3_dim/P"/>
</dbReference>
<evidence type="ECO:0000256" key="7">
    <source>
        <dbReference type="ARBA" id="ARBA00022840"/>
    </source>
</evidence>
<evidence type="ECO:0000256" key="8">
    <source>
        <dbReference type="ARBA" id="ARBA00023012"/>
    </source>
</evidence>
<dbReference type="Pfam" id="PF07730">
    <property type="entry name" value="HisKA_3"/>
    <property type="match status" value="1"/>
</dbReference>
<keyword evidence="10" id="KW-0472">Membrane</keyword>
<accession>A0A6A9USB9</accession>
<keyword evidence="8" id="KW-0902">Two-component regulatory system</keyword>
<dbReference type="GO" id="GO:0046983">
    <property type="term" value="F:protein dimerization activity"/>
    <property type="evidence" value="ECO:0007669"/>
    <property type="project" value="InterPro"/>
</dbReference>
<name>A0A6A9USB9_9ACTN</name>
<evidence type="ECO:0000313" key="12">
    <source>
        <dbReference type="EMBL" id="MVA74615.1"/>
    </source>
</evidence>
<dbReference type="InterPro" id="IPR055558">
    <property type="entry name" value="DUF7134"/>
</dbReference>
<dbReference type="InterPro" id="IPR050482">
    <property type="entry name" value="Sensor_HK_TwoCompSys"/>
</dbReference>
<feature type="region of interest" description="Disordered" evidence="9">
    <location>
        <begin position="379"/>
        <end position="532"/>
    </location>
</feature>
<dbReference type="GO" id="GO:0000155">
    <property type="term" value="F:phosphorelay sensor kinase activity"/>
    <property type="evidence" value="ECO:0007669"/>
    <property type="project" value="InterPro"/>
</dbReference>
<organism evidence="12 13">
    <name type="scientific">Auraticoccus cholistanensis</name>
    <dbReference type="NCBI Taxonomy" id="2656650"/>
    <lineage>
        <taxon>Bacteria</taxon>
        <taxon>Bacillati</taxon>
        <taxon>Actinomycetota</taxon>
        <taxon>Actinomycetes</taxon>
        <taxon>Propionibacteriales</taxon>
        <taxon>Propionibacteriaceae</taxon>
        <taxon>Auraticoccus</taxon>
    </lineage>
</organism>
<evidence type="ECO:0000313" key="13">
    <source>
        <dbReference type="Proteomes" id="UP000435304"/>
    </source>
</evidence>
<dbReference type="RefSeq" id="WP_156607132.1">
    <property type="nucleotide sequence ID" value="NZ_WPCU01000002.1"/>
</dbReference>
<dbReference type="GO" id="GO:0016020">
    <property type="term" value="C:membrane"/>
    <property type="evidence" value="ECO:0007669"/>
    <property type="project" value="InterPro"/>
</dbReference>
<keyword evidence="10" id="KW-0812">Transmembrane</keyword>
<evidence type="ECO:0000256" key="9">
    <source>
        <dbReference type="SAM" id="MobiDB-lite"/>
    </source>
</evidence>
<evidence type="ECO:0000256" key="1">
    <source>
        <dbReference type="ARBA" id="ARBA00000085"/>
    </source>
</evidence>
<evidence type="ECO:0000256" key="6">
    <source>
        <dbReference type="ARBA" id="ARBA00022777"/>
    </source>
</evidence>
<protein>
    <recommendedName>
        <fullName evidence="2">histidine kinase</fullName>
        <ecNumber evidence="2">2.7.13.3</ecNumber>
    </recommendedName>
</protein>
<dbReference type="Pfam" id="PF02518">
    <property type="entry name" value="HATPase_c"/>
    <property type="match status" value="1"/>
</dbReference>
<feature type="compositionally biased region" description="Basic and acidic residues" evidence="9">
    <location>
        <begin position="520"/>
        <end position="532"/>
    </location>
</feature>
<keyword evidence="13" id="KW-1185">Reference proteome</keyword>
<dbReference type="SUPFAM" id="SSF55874">
    <property type="entry name" value="ATPase domain of HSP90 chaperone/DNA topoisomerase II/histidine kinase"/>
    <property type="match status" value="1"/>
</dbReference>
<keyword evidence="6 12" id="KW-0418">Kinase</keyword>
<dbReference type="Gene3D" id="1.20.5.1930">
    <property type="match status" value="1"/>
</dbReference>
<evidence type="ECO:0000256" key="10">
    <source>
        <dbReference type="SAM" id="Phobius"/>
    </source>
</evidence>
<dbReference type="PRINTS" id="PR01217">
    <property type="entry name" value="PRICHEXTENSN"/>
</dbReference>
<dbReference type="Proteomes" id="UP000435304">
    <property type="component" value="Unassembled WGS sequence"/>
</dbReference>
<dbReference type="SMART" id="SM00387">
    <property type="entry name" value="HATPase_c"/>
    <property type="match status" value="1"/>
</dbReference>
<dbReference type="EMBL" id="WPCU01000002">
    <property type="protein sequence ID" value="MVA74615.1"/>
    <property type="molecule type" value="Genomic_DNA"/>
</dbReference>
<dbReference type="AlphaFoldDB" id="A0A6A9USB9"/>
<feature type="transmembrane region" description="Helical" evidence="10">
    <location>
        <begin position="140"/>
        <end position="158"/>
    </location>
</feature>
<dbReference type="Gene3D" id="3.30.565.10">
    <property type="entry name" value="Histidine kinase-like ATPase, C-terminal domain"/>
    <property type="match status" value="1"/>
</dbReference>
<dbReference type="PANTHER" id="PTHR24421">
    <property type="entry name" value="NITRATE/NITRITE SENSOR PROTEIN NARX-RELATED"/>
    <property type="match status" value="1"/>
</dbReference>
<feature type="compositionally biased region" description="Pro residues" evidence="9">
    <location>
        <begin position="471"/>
        <end position="488"/>
    </location>
</feature>
<keyword evidence="7" id="KW-0067">ATP-binding</keyword>
<keyword evidence="3" id="KW-0597">Phosphoprotein</keyword>
<dbReference type="InterPro" id="IPR003594">
    <property type="entry name" value="HATPase_dom"/>
</dbReference>
<evidence type="ECO:0000256" key="3">
    <source>
        <dbReference type="ARBA" id="ARBA00022553"/>
    </source>
</evidence>
<dbReference type="PANTHER" id="PTHR24421:SF10">
    <property type="entry name" value="NITRATE_NITRITE SENSOR PROTEIN NARQ"/>
    <property type="match status" value="1"/>
</dbReference>
<dbReference type="EC" id="2.7.13.3" evidence="2"/>